<proteinExistence type="predicted"/>
<dbReference type="AlphaFoldDB" id="A0A381R145"/>
<dbReference type="InterPro" id="IPR008927">
    <property type="entry name" value="6-PGluconate_DH-like_C_sf"/>
</dbReference>
<dbReference type="EMBL" id="UINC01001634">
    <property type="protein sequence ID" value="SUZ85416.1"/>
    <property type="molecule type" value="Genomic_DNA"/>
</dbReference>
<accession>A0A381R145</accession>
<dbReference type="SUPFAM" id="SSF51735">
    <property type="entry name" value="NAD(P)-binding Rossmann-fold domains"/>
    <property type="match status" value="1"/>
</dbReference>
<dbReference type="SUPFAM" id="SSF52413">
    <property type="entry name" value="UDP-glucose/GDP-mannose dehydrogenase C-terminal domain"/>
    <property type="match status" value="1"/>
</dbReference>
<dbReference type="PIRSF" id="PIRSF500136">
    <property type="entry name" value="UDP_ManNAc_DH"/>
    <property type="match status" value="1"/>
</dbReference>
<dbReference type="PANTHER" id="PTHR43491:SF1">
    <property type="entry name" value="UDP-N-ACETYL-D-MANNOSAMINE DEHYDROGENASE"/>
    <property type="match status" value="1"/>
</dbReference>
<keyword evidence="1" id="KW-0560">Oxidoreductase</keyword>
<organism evidence="4">
    <name type="scientific">marine metagenome</name>
    <dbReference type="NCBI Taxonomy" id="408172"/>
    <lineage>
        <taxon>unclassified sequences</taxon>
        <taxon>metagenomes</taxon>
        <taxon>ecological metagenomes</taxon>
    </lineage>
</organism>
<dbReference type="NCBIfam" id="TIGR03026">
    <property type="entry name" value="NDP-sugDHase"/>
    <property type="match status" value="1"/>
</dbReference>
<dbReference type="PIRSF" id="PIRSF000124">
    <property type="entry name" value="UDPglc_GDPman_dh"/>
    <property type="match status" value="1"/>
</dbReference>
<gene>
    <name evidence="4" type="ORF">METZ01_LOCUS38270</name>
</gene>
<dbReference type="Pfam" id="PF00984">
    <property type="entry name" value="UDPG_MGDP_dh"/>
    <property type="match status" value="1"/>
</dbReference>
<sequence length="439" mass="47933">VNEHPVASDKELITFGVIGLGYVGLPLTLEAARSGGFKVIGFDLDKQVVEDVNAGHSHIQDLTDNEVKELRSRGLIEATCDLSRIKECDAISICVPTPLLKNGDPDLSHVRAAAEAIAAVLHPGQLILLESTTYPGTTREVLQPILESSGLKAGEDFYLCFSPERVDPGNETWTTKNTPKVIGGLTEVCGDVGQRFYESFIDTVVRVSSAEAAEFTKILENTFRAVNIGLINEIALIADQLGVDIWEIVDAASTKPFGFMKFTPGPGLGGHCIRVDPHYLSWKMRTLDYETRFIDLSFEINAEMPIFVVDKVRKALSHNNRTLKESRILILGVAYKKNIEDVRESPAFDVIKLLQATGAGVMYHDPYVPELKKEGIALTSEKLTDELLKGVDVAVILTDHSCFDYGRIVDGARALVDARHAVSGAGVITNGVDSWIVKS</sequence>
<dbReference type="GO" id="GO:0016628">
    <property type="term" value="F:oxidoreductase activity, acting on the CH-CH group of donors, NAD or NADP as acceptor"/>
    <property type="evidence" value="ECO:0007669"/>
    <property type="project" value="InterPro"/>
</dbReference>
<dbReference type="InterPro" id="IPR001732">
    <property type="entry name" value="UDP-Glc/GDP-Man_DH_N"/>
</dbReference>
<dbReference type="GO" id="GO:0016616">
    <property type="term" value="F:oxidoreductase activity, acting on the CH-OH group of donors, NAD or NADP as acceptor"/>
    <property type="evidence" value="ECO:0007669"/>
    <property type="project" value="InterPro"/>
</dbReference>
<dbReference type="InterPro" id="IPR028359">
    <property type="entry name" value="UDP_ManNAc/GlcNAc_DH"/>
</dbReference>
<keyword evidence="2" id="KW-0520">NAD</keyword>
<evidence type="ECO:0000259" key="3">
    <source>
        <dbReference type="SMART" id="SM00984"/>
    </source>
</evidence>
<dbReference type="InterPro" id="IPR036291">
    <property type="entry name" value="NAD(P)-bd_dom_sf"/>
</dbReference>
<dbReference type="InterPro" id="IPR036220">
    <property type="entry name" value="UDP-Glc/GDP-Man_DH_C_sf"/>
</dbReference>
<dbReference type="InterPro" id="IPR017476">
    <property type="entry name" value="UDP-Glc/GDP-Man"/>
</dbReference>
<protein>
    <recommendedName>
        <fullName evidence="3">UDP-glucose/GDP-mannose dehydrogenase C-terminal domain-containing protein</fullName>
    </recommendedName>
</protein>
<dbReference type="InterPro" id="IPR014026">
    <property type="entry name" value="UDP-Glc/GDP-Man_DH_dimer"/>
</dbReference>
<feature type="domain" description="UDP-glucose/GDP-mannose dehydrogenase C-terminal" evidence="3">
    <location>
        <begin position="329"/>
        <end position="424"/>
    </location>
</feature>
<dbReference type="PANTHER" id="PTHR43491">
    <property type="entry name" value="UDP-N-ACETYL-D-MANNOSAMINE DEHYDROGENASE"/>
    <property type="match status" value="1"/>
</dbReference>
<name>A0A381R145_9ZZZZ</name>
<evidence type="ECO:0000256" key="2">
    <source>
        <dbReference type="ARBA" id="ARBA00023027"/>
    </source>
</evidence>
<evidence type="ECO:0000313" key="4">
    <source>
        <dbReference type="EMBL" id="SUZ85416.1"/>
    </source>
</evidence>
<dbReference type="Gene3D" id="3.40.50.720">
    <property type="entry name" value="NAD(P)-binding Rossmann-like Domain"/>
    <property type="match status" value="2"/>
</dbReference>
<dbReference type="SMART" id="SM00984">
    <property type="entry name" value="UDPG_MGDP_dh_C"/>
    <property type="match status" value="1"/>
</dbReference>
<evidence type="ECO:0000256" key="1">
    <source>
        <dbReference type="ARBA" id="ARBA00023002"/>
    </source>
</evidence>
<feature type="non-terminal residue" evidence="4">
    <location>
        <position position="1"/>
    </location>
</feature>
<dbReference type="Pfam" id="PF03720">
    <property type="entry name" value="UDPG_MGDP_dh_C"/>
    <property type="match status" value="1"/>
</dbReference>
<dbReference type="Pfam" id="PF03721">
    <property type="entry name" value="UDPG_MGDP_dh_N"/>
    <property type="match status" value="1"/>
</dbReference>
<reference evidence="4" key="1">
    <citation type="submission" date="2018-05" db="EMBL/GenBank/DDBJ databases">
        <authorList>
            <person name="Lanie J.A."/>
            <person name="Ng W.-L."/>
            <person name="Kazmierczak K.M."/>
            <person name="Andrzejewski T.M."/>
            <person name="Davidsen T.M."/>
            <person name="Wayne K.J."/>
            <person name="Tettelin H."/>
            <person name="Glass J.I."/>
            <person name="Rusch D."/>
            <person name="Podicherti R."/>
            <person name="Tsui H.-C.T."/>
            <person name="Winkler M.E."/>
        </authorList>
    </citation>
    <scope>NUCLEOTIDE SEQUENCE</scope>
</reference>
<dbReference type="SUPFAM" id="SSF48179">
    <property type="entry name" value="6-phosphogluconate dehydrogenase C-terminal domain-like"/>
    <property type="match status" value="1"/>
</dbReference>
<dbReference type="InterPro" id="IPR014027">
    <property type="entry name" value="UDP-Glc/GDP-Man_DH_C"/>
</dbReference>
<dbReference type="GO" id="GO:0000271">
    <property type="term" value="P:polysaccharide biosynthetic process"/>
    <property type="evidence" value="ECO:0007669"/>
    <property type="project" value="InterPro"/>
</dbReference>
<dbReference type="GO" id="GO:0051287">
    <property type="term" value="F:NAD binding"/>
    <property type="evidence" value="ECO:0007669"/>
    <property type="project" value="InterPro"/>
</dbReference>